<evidence type="ECO:0000256" key="4">
    <source>
        <dbReference type="ARBA" id="ARBA00012551"/>
    </source>
</evidence>
<dbReference type="FunCoup" id="A7TE00">
    <property type="interactions" value="174"/>
</dbReference>
<dbReference type="GO" id="GO:0097695">
    <property type="term" value="P:establishment of protein-containing complex localization to telomere"/>
    <property type="evidence" value="ECO:0007669"/>
    <property type="project" value="EnsemblFungi"/>
</dbReference>
<dbReference type="Proteomes" id="UP000000267">
    <property type="component" value="Unassembled WGS sequence"/>
</dbReference>
<evidence type="ECO:0000256" key="16">
    <source>
        <dbReference type="ARBA" id="ARBA00023242"/>
    </source>
</evidence>
<keyword evidence="13" id="KW-0238">DNA-binding</keyword>
<keyword evidence="16" id="KW-0539">Nucleus</keyword>
<name>A7TE00_VANPO</name>
<accession>A7TE00</accession>
<dbReference type="GeneID" id="5547984"/>
<evidence type="ECO:0000256" key="12">
    <source>
        <dbReference type="ARBA" id="ARBA00022895"/>
    </source>
</evidence>
<evidence type="ECO:0000256" key="17">
    <source>
        <dbReference type="ARBA" id="ARBA00031847"/>
    </source>
</evidence>
<dbReference type="HOGENOM" id="CLU_029650_0_0_1"/>
<evidence type="ECO:0000256" key="2">
    <source>
        <dbReference type="ARBA" id="ARBA00004574"/>
    </source>
</evidence>
<dbReference type="Gene3D" id="3.40.50.410">
    <property type="entry name" value="von Willebrand factor, type A domain"/>
    <property type="match status" value="1"/>
</dbReference>
<dbReference type="CDD" id="cd00873">
    <property type="entry name" value="KU80"/>
    <property type="match status" value="1"/>
</dbReference>
<dbReference type="InterPro" id="IPR005161">
    <property type="entry name" value="Ku_N"/>
</dbReference>
<dbReference type="PhylomeDB" id="A7TE00"/>
<feature type="domain" description="Ku" evidence="18">
    <location>
        <begin position="311"/>
        <end position="458"/>
    </location>
</feature>
<comment type="subcellular location">
    <subcellularLocation>
        <location evidence="2">Chromosome</location>
        <location evidence="2">Telomere</location>
    </subcellularLocation>
    <subcellularLocation>
        <location evidence="1">Nucleus</location>
    </subcellularLocation>
</comment>
<evidence type="ECO:0000256" key="9">
    <source>
        <dbReference type="ARBA" id="ARBA00022801"/>
    </source>
</evidence>
<dbReference type="Pfam" id="PF03731">
    <property type="entry name" value="Ku_N"/>
    <property type="match status" value="1"/>
</dbReference>
<evidence type="ECO:0000256" key="5">
    <source>
        <dbReference type="ARBA" id="ARBA00021792"/>
    </source>
</evidence>
<dbReference type="SUPFAM" id="SSF100939">
    <property type="entry name" value="SPOC domain-like"/>
    <property type="match status" value="1"/>
</dbReference>
<evidence type="ECO:0000259" key="18">
    <source>
        <dbReference type="SMART" id="SM00559"/>
    </source>
</evidence>
<evidence type="ECO:0000313" key="19">
    <source>
        <dbReference type="EMBL" id="EDO19620.1"/>
    </source>
</evidence>
<dbReference type="OrthoDB" id="30826at2759"/>
<dbReference type="Gene3D" id="2.40.290.10">
    <property type="match status" value="1"/>
</dbReference>
<dbReference type="GO" id="GO:0042162">
    <property type="term" value="F:telomeric DNA binding"/>
    <property type="evidence" value="ECO:0007669"/>
    <property type="project" value="EnsemblFungi"/>
</dbReference>
<keyword evidence="9" id="KW-0378">Hydrolase</keyword>
<dbReference type="GO" id="GO:0003678">
    <property type="term" value="F:DNA helicase activity"/>
    <property type="evidence" value="ECO:0007669"/>
    <property type="project" value="UniProtKB-EC"/>
</dbReference>
<dbReference type="SUPFAM" id="SSF53300">
    <property type="entry name" value="vWA-like"/>
    <property type="match status" value="1"/>
</dbReference>
<keyword evidence="6" id="KW-0158">Chromosome</keyword>
<organism evidence="20">
    <name type="scientific">Vanderwaltozyma polyspora (strain ATCC 22028 / DSM 70294 / BCRC 21397 / CBS 2163 / NBRC 10782 / NRRL Y-8283 / UCD 57-17)</name>
    <name type="common">Kluyveromyces polysporus</name>
    <dbReference type="NCBI Taxonomy" id="436907"/>
    <lineage>
        <taxon>Eukaryota</taxon>
        <taxon>Fungi</taxon>
        <taxon>Dikarya</taxon>
        <taxon>Ascomycota</taxon>
        <taxon>Saccharomycotina</taxon>
        <taxon>Saccharomycetes</taxon>
        <taxon>Saccharomycetales</taxon>
        <taxon>Saccharomycetaceae</taxon>
        <taxon>Vanderwaltozyma</taxon>
    </lineage>
</organism>
<dbReference type="GO" id="GO:0000724">
    <property type="term" value="P:double-strand break repair via homologous recombination"/>
    <property type="evidence" value="ECO:0007669"/>
    <property type="project" value="EnsemblFungi"/>
</dbReference>
<dbReference type="InterPro" id="IPR036465">
    <property type="entry name" value="vWFA_dom_sf"/>
</dbReference>
<dbReference type="eggNOG" id="KOG2326">
    <property type="taxonomic scope" value="Eukaryota"/>
</dbReference>
<dbReference type="GO" id="GO:0031509">
    <property type="term" value="P:subtelomeric heterochromatin formation"/>
    <property type="evidence" value="ECO:0007669"/>
    <property type="project" value="EnsemblFungi"/>
</dbReference>
<protein>
    <recommendedName>
        <fullName evidence="5">ATP-dependent DNA helicase II subunit 2</fullName>
        <ecNumber evidence="4">3.6.4.12</ecNumber>
    </recommendedName>
    <alternativeName>
        <fullName evidence="17">ATP-dependent DNA helicase II subunit Ku80</fullName>
    </alternativeName>
</protein>
<keyword evidence="15" id="KW-0234">DNA repair</keyword>
<dbReference type="SMART" id="SM00559">
    <property type="entry name" value="Ku78"/>
    <property type="match status" value="1"/>
</dbReference>
<evidence type="ECO:0000256" key="6">
    <source>
        <dbReference type="ARBA" id="ARBA00022454"/>
    </source>
</evidence>
<dbReference type="GO" id="GO:0006303">
    <property type="term" value="P:double-strand break repair via nonhomologous end joining"/>
    <property type="evidence" value="ECO:0007669"/>
    <property type="project" value="EnsemblFungi"/>
</dbReference>
<dbReference type="STRING" id="436907.A7TE00"/>
<comment type="similarity">
    <text evidence="3">Belongs to the ku80 family.</text>
</comment>
<evidence type="ECO:0000256" key="14">
    <source>
        <dbReference type="ARBA" id="ARBA00023172"/>
    </source>
</evidence>
<keyword evidence="10" id="KW-0347">Helicase</keyword>
<dbReference type="InterPro" id="IPR024193">
    <property type="entry name" value="Ku80"/>
</dbReference>
<dbReference type="GO" id="GO:0005524">
    <property type="term" value="F:ATP binding"/>
    <property type="evidence" value="ECO:0007669"/>
    <property type="project" value="UniProtKB-KW"/>
</dbReference>
<dbReference type="AlphaFoldDB" id="A7TE00"/>
<dbReference type="KEGG" id="vpo:Kpol_1018p159"/>
<dbReference type="GO" id="GO:0043564">
    <property type="term" value="C:Ku70:Ku80 complex"/>
    <property type="evidence" value="ECO:0007669"/>
    <property type="project" value="EnsemblFungi"/>
</dbReference>
<dbReference type="GO" id="GO:0007535">
    <property type="term" value="P:donor selection"/>
    <property type="evidence" value="ECO:0007669"/>
    <property type="project" value="EnsemblFungi"/>
</dbReference>
<sequence length="629" mass="71006">MGSEATVFIIDVSPSMVLHHNVSKAMAYLEYTLLAKVKKARKTDYISCFLGNSPVTANSQDIPNVFEVKPFIAPITSSDVIGLVSIINKVKNQISGSSDETLEDDISSMVQCLLVTSLNMKEYFNKRKLLRQIVIFTDDIDGLDLTDEEMEVFVEELDARIIFIDCRETKLAPIDESRWGKLLGLLPGSSIYDIHSLLEEISLPKAAIVKPVRVFSGKLRLGADIIEQMSHKDIIRSETRDENSIAIKVEGFPATKAVTSLSRKNVIKEELDTDKGGRINYIPTKSVVEYEIEPIGDSKEDKKEGEESKKLVSVSANSISKAYRYGTDYVVLPSSISDERFYKTSPGIDIRGFLDKDLLPRYYLSSESRVIFADTKMGTLADVVSMGAFVDVMIENDKVAIVRYVQKPNSEVEMCALIPHIFKQNIGDESEDLRVFILNRLPFAEDERVSDFPKLTERYSTSGKKLHTNIEKKKKIDSMMSNFVDDMDMDAIPSVPTKEYYSSIGETAKDTTLFFPEERDNKSKDNDPMIVPAIDIHFQKQVLLEWIHQKLINHNETFETPMISETLERKILPIELNETGKSNVTDLLSLLQLKVVDEKETSTTQTILTQREVKPIPPLEELLAKGKRD</sequence>
<keyword evidence="14" id="KW-0233">DNA recombination</keyword>
<dbReference type="GO" id="GO:0070034">
    <property type="term" value="F:telomerase RNA binding"/>
    <property type="evidence" value="ECO:0007669"/>
    <property type="project" value="EnsemblFungi"/>
</dbReference>
<dbReference type="GO" id="GO:0000781">
    <property type="term" value="C:chromosome, telomeric region"/>
    <property type="evidence" value="ECO:0007669"/>
    <property type="project" value="UniProtKB-SubCell"/>
</dbReference>
<keyword evidence="20" id="KW-1185">Reference proteome</keyword>
<dbReference type="GO" id="GO:0016787">
    <property type="term" value="F:hydrolase activity"/>
    <property type="evidence" value="ECO:0007669"/>
    <property type="project" value="UniProtKB-KW"/>
</dbReference>
<dbReference type="GO" id="GO:0000723">
    <property type="term" value="P:telomere maintenance"/>
    <property type="evidence" value="ECO:0007669"/>
    <property type="project" value="EnsemblFungi"/>
</dbReference>
<gene>
    <name evidence="19" type="ORF">Kpol_1018p159</name>
</gene>
<proteinExistence type="inferred from homology"/>
<dbReference type="GO" id="GO:0034502">
    <property type="term" value="P:protein localization to chromosome"/>
    <property type="evidence" value="ECO:0007669"/>
    <property type="project" value="EnsemblFungi"/>
</dbReference>
<dbReference type="InParanoid" id="A7TE00"/>
<evidence type="ECO:0000256" key="13">
    <source>
        <dbReference type="ARBA" id="ARBA00023125"/>
    </source>
</evidence>
<dbReference type="PANTHER" id="PTHR12604:SF4">
    <property type="entry name" value="X-RAY REPAIR CROSS-COMPLEMENTING PROTEIN 5"/>
    <property type="match status" value="1"/>
</dbReference>
<dbReference type="GO" id="GO:0003684">
    <property type="term" value="F:damaged DNA binding"/>
    <property type="evidence" value="ECO:0007669"/>
    <property type="project" value="InterPro"/>
</dbReference>
<evidence type="ECO:0000256" key="8">
    <source>
        <dbReference type="ARBA" id="ARBA00022763"/>
    </source>
</evidence>
<evidence type="ECO:0000313" key="20">
    <source>
        <dbReference type="Proteomes" id="UP000000267"/>
    </source>
</evidence>
<evidence type="ECO:0000256" key="7">
    <source>
        <dbReference type="ARBA" id="ARBA00022741"/>
    </source>
</evidence>
<dbReference type="OMA" id="DIRGFMD"/>
<dbReference type="PANTHER" id="PTHR12604">
    <property type="entry name" value="KU AUTOANTIGEN DNA HELICASE"/>
    <property type="match status" value="1"/>
</dbReference>
<keyword evidence="8" id="KW-0227">DNA damage</keyword>
<keyword evidence="7" id="KW-0547">Nucleotide-binding</keyword>
<dbReference type="Pfam" id="PF02735">
    <property type="entry name" value="Ku"/>
    <property type="match status" value="1"/>
</dbReference>
<evidence type="ECO:0000256" key="3">
    <source>
        <dbReference type="ARBA" id="ARBA00007726"/>
    </source>
</evidence>
<dbReference type="RefSeq" id="XP_001647478.1">
    <property type="nucleotide sequence ID" value="XM_001647428.1"/>
</dbReference>
<evidence type="ECO:0000256" key="15">
    <source>
        <dbReference type="ARBA" id="ARBA00023204"/>
    </source>
</evidence>
<evidence type="ECO:0000256" key="11">
    <source>
        <dbReference type="ARBA" id="ARBA00022840"/>
    </source>
</evidence>
<reference evidence="19 20" key="1">
    <citation type="journal article" date="2007" name="Proc. Natl. Acad. Sci. U.S.A.">
        <title>Independent sorting-out of thousands of duplicated gene pairs in two yeast species descended from a whole-genome duplication.</title>
        <authorList>
            <person name="Scannell D.R."/>
            <person name="Frank A.C."/>
            <person name="Conant G.C."/>
            <person name="Byrne K.P."/>
            <person name="Woolfit M."/>
            <person name="Wolfe K.H."/>
        </authorList>
    </citation>
    <scope>NUCLEOTIDE SEQUENCE [LARGE SCALE GENOMIC DNA]</scope>
    <source>
        <strain evidence="20">ATCC 22028 / DSM 70294 / BCRC 21397 / CBS 2163 / NBRC 10782 / NRRL Y-8283 / UCD 57-17</strain>
    </source>
</reference>
<evidence type="ECO:0000256" key="10">
    <source>
        <dbReference type="ARBA" id="ARBA00022806"/>
    </source>
</evidence>
<dbReference type="EC" id="3.6.4.12" evidence="4"/>
<dbReference type="InterPro" id="IPR016194">
    <property type="entry name" value="SPOC-like_C_dom_sf"/>
</dbReference>
<keyword evidence="12" id="KW-0779">Telomere</keyword>
<keyword evidence="11" id="KW-0067">ATP-binding</keyword>
<dbReference type="GO" id="GO:0003690">
    <property type="term" value="F:double-stranded DNA binding"/>
    <property type="evidence" value="ECO:0007669"/>
    <property type="project" value="TreeGrafter"/>
</dbReference>
<dbReference type="EMBL" id="DS480378">
    <property type="protein sequence ID" value="EDO19620.1"/>
    <property type="molecule type" value="Genomic_DNA"/>
</dbReference>
<evidence type="ECO:0000256" key="1">
    <source>
        <dbReference type="ARBA" id="ARBA00004123"/>
    </source>
</evidence>
<dbReference type="InterPro" id="IPR006164">
    <property type="entry name" value="DNA_bd_Ku70/Ku80"/>
</dbReference>